<dbReference type="Pfam" id="PF18787">
    <property type="entry name" value="CRM1_repeat_3"/>
    <property type="match status" value="1"/>
</dbReference>
<dbReference type="SMART" id="SM01102">
    <property type="entry name" value="CRM1_C"/>
    <property type="match status" value="1"/>
</dbReference>
<comment type="caution">
    <text evidence="9">The sequence shown here is derived from an EMBL/GenBank/DDBJ whole genome shotgun (WGS) entry which is preliminary data.</text>
</comment>
<dbReference type="FunFam" id="1.25.10.10:FF:000022">
    <property type="entry name" value="protein EXPORTIN 1A"/>
    <property type="match status" value="1"/>
</dbReference>
<dbReference type="SUPFAM" id="SSF88697">
    <property type="entry name" value="PUA domain-like"/>
    <property type="match status" value="1"/>
</dbReference>
<dbReference type="Pfam" id="PF08767">
    <property type="entry name" value="CRM1_C"/>
    <property type="match status" value="1"/>
</dbReference>
<evidence type="ECO:0000256" key="2">
    <source>
        <dbReference type="ARBA" id="ARBA00004496"/>
    </source>
</evidence>
<dbReference type="GO" id="GO:0000055">
    <property type="term" value="P:ribosomal large subunit export from nucleus"/>
    <property type="evidence" value="ECO:0007669"/>
    <property type="project" value="TreeGrafter"/>
</dbReference>
<dbReference type="GO" id="GO:0006611">
    <property type="term" value="P:protein export from nucleus"/>
    <property type="evidence" value="ECO:0007669"/>
    <property type="project" value="InterPro"/>
</dbReference>
<comment type="similarity">
    <text evidence="3">Belongs to the exportin family.</text>
</comment>
<dbReference type="Proteomes" id="UP001213000">
    <property type="component" value="Unassembled WGS sequence"/>
</dbReference>
<dbReference type="InterPro" id="IPR040485">
    <property type="entry name" value="XPO1_repeat_3"/>
</dbReference>
<dbReference type="SMART" id="SM00913">
    <property type="entry name" value="IBN_N"/>
    <property type="match status" value="1"/>
</dbReference>
<dbReference type="GO" id="GO:0000056">
    <property type="term" value="P:ribosomal small subunit export from nucleus"/>
    <property type="evidence" value="ECO:0007669"/>
    <property type="project" value="TreeGrafter"/>
</dbReference>
<keyword evidence="6" id="KW-0653">Protein transport</keyword>
<dbReference type="InterPro" id="IPR041235">
    <property type="entry name" value="Exp1_repeat_2"/>
</dbReference>
<dbReference type="InterPro" id="IPR014877">
    <property type="entry name" value="XPO1_C_dom"/>
</dbReference>
<dbReference type="CDD" id="cd21155">
    <property type="entry name" value="PUA_MCTS-1-like"/>
    <property type="match status" value="1"/>
</dbReference>
<evidence type="ECO:0000256" key="6">
    <source>
        <dbReference type="ARBA" id="ARBA00022927"/>
    </source>
</evidence>
<dbReference type="GO" id="GO:0005737">
    <property type="term" value="C:cytoplasm"/>
    <property type="evidence" value="ECO:0007669"/>
    <property type="project" value="UniProtKB-SubCell"/>
</dbReference>
<dbReference type="GO" id="GO:0005049">
    <property type="term" value="F:nuclear export signal receptor activity"/>
    <property type="evidence" value="ECO:0007669"/>
    <property type="project" value="InterPro"/>
</dbReference>
<evidence type="ECO:0000256" key="3">
    <source>
        <dbReference type="ARBA" id="ARBA00009466"/>
    </source>
</evidence>
<protein>
    <recommendedName>
        <fullName evidence="8">Importin N-terminal domain-containing protein</fullName>
    </recommendedName>
</protein>
<dbReference type="PANTHER" id="PTHR11223:SF2">
    <property type="entry name" value="EXPORTIN-1"/>
    <property type="match status" value="1"/>
</dbReference>
<comment type="subcellular location">
    <subcellularLocation>
        <location evidence="2">Cytoplasm</location>
    </subcellularLocation>
    <subcellularLocation>
        <location evidence="1">Nucleus</location>
    </subcellularLocation>
</comment>
<dbReference type="NCBIfam" id="TIGR00451">
    <property type="entry name" value="unchar_dom_2"/>
    <property type="match status" value="1"/>
</dbReference>
<dbReference type="Pfam" id="PF01472">
    <property type="entry name" value="PUA"/>
    <property type="match status" value="1"/>
</dbReference>
<dbReference type="GO" id="GO:0031267">
    <property type="term" value="F:small GTPase binding"/>
    <property type="evidence" value="ECO:0007669"/>
    <property type="project" value="InterPro"/>
</dbReference>
<dbReference type="GO" id="GO:0005634">
    <property type="term" value="C:nucleus"/>
    <property type="evidence" value="ECO:0007669"/>
    <property type="project" value="UniProtKB-SubCell"/>
</dbReference>
<accession>A0AAD5VWK5</accession>
<dbReference type="Gene3D" id="3.10.400.20">
    <property type="match status" value="1"/>
</dbReference>
<reference evidence="9" key="1">
    <citation type="submission" date="2022-07" db="EMBL/GenBank/DDBJ databases">
        <title>Genome Sequence of Leucocoprinus birnbaumii.</title>
        <authorList>
            <person name="Buettner E."/>
        </authorList>
    </citation>
    <scope>NUCLEOTIDE SEQUENCE</scope>
    <source>
        <strain evidence="9">VT141</strain>
    </source>
</reference>
<dbReference type="CDD" id="cd11609">
    <property type="entry name" value="MCT1_N"/>
    <property type="match status" value="1"/>
</dbReference>
<name>A0AAD5VWK5_9AGAR</name>
<dbReference type="PANTHER" id="PTHR11223">
    <property type="entry name" value="EXPORTIN 1/5"/>
    <property type="match status" value="1"/>
</dbReference>
<dbReference type="Gene3D" id="1.25.10.10">
    <property type="entry name" value="Leucine-rich Repeat Variant"/>
    <property type="match status" value="1"/>
</dbReference>
<dbReference type="Pfam" id="PF03810">
    <property type="entry name" value="IBN_N"/>
    <property type="match status" value="1"/>
</dbReference>
<dbReference type="InterPro" id="IPR045065">
    <property type="entry name" value="XPO1/5"/>
</dbReference>
<evidence type="ECO:0000256" key="4">
    <source>
        <dbReference type="ARBA" id="ARBA00022448"/>
    </source>
</evidence>
<sequence>MEGLLDFSREFDVGLLDKVVMAFYTGSGQEQQMGQQVLTQFQEHPDSWTRVPDILENSSFPQSKYIGLQILEKLITTRWKTLPDGQRQGIRNFIVGVTVKVASDEAALRKEKTYINKLNLALVQILKQEWPHNWPTFITELVESSKTNLSLCENNMVILKLLSEEIFDFSAEQMTQTKIRNLKNQMCGEFSEIFKLCSEVLEEANKTSLIKATLETLLRFLNWIPLGYIFETRIIDLLLTRFLETPEFRTVTLKCLAEIAALNVGPEYDPKFVILFAMVMTSINRMIPPSTNIAQAYADAGDNGQELVLNLALFLSNFLSNHLRCVETEQNRDVLLNAHLYMVKVSQVDEREIFKICLEYWLKLVAELYEEIQSLPIGESSMLMGLSLGGTNGQSMLNGMSLRKNIYSDVLSNLRLVVIEKMVKPEEVLIVENEEGEIVREFMKESDTIVLYKSMRELLVYLTHLDVSDTETILTEKLAKQVDGSEWSWNNLNTLCWAIGSISGAMNEETEKRFLVTVIKDLLGLCEIKRGKDNKAVVASDIMYIVGQYPRFLKAHWKFLKTVVNKLFEFMHETHEGVQDMACDTFIKIAQKCRKHFVMQQSGESEPFVDDILRSLHRITVDLSPQQVHTFYEAVGYMISAQPNKPQQEKLIAKLMDLPNNAWDSLMAQASQNLDVLSNPDNIKILANVLKTNVSACTSIGSFYLPQLGRIFLDMLGLYKAVSGIISETVAKEGLVATRTPKIRQLRTVKKEILKLMETYIKKAEDLEAVNNNFIPPLLDAILGDYNRNVPAARDAEVLNVMATITTRLQGHLTPQVPAILDAVFEPTLNMINQDFAEFPEHRVGFFKLLRAINLHCFPALLGIPPNQFKLFMDSIIWAIKHTMRDIADTGLNLCLEVVNNFANAADPAITNAFFQQYYLNTLQDIFFVLTDADHKSGFKLQSALLARMYQLVELNVIQSPLFDPAAVPDPNMTNSVFLREYITNLLKNAFPHVHSSELTTFVNALAEYHNDLNRFKLALRDFLIQLKEFSGDDNAELYLEEREAENAKKAELAHQQAMRIPGMLKPDHRELSPVLPLTPSTSQAEIPPATCSRSVSRIQLVTSRQLMVAWMERRFTPSTDVSGHTPVKSSVQRAIRNSILSQWKIEPETLEAIWPKKEGLVLVKCRDHISIYTVKQEPLFFQHFDESFFPTLRLLHKYPYILSAVKIDRGAIRFVLAGAQIMCPGLTSKGGELPPAEAALQAGTPVGIFAEGKEHAVAVGITKMGTEDMKATNKGVGVETTTYLGDDLWALTSL</sequence>
<dbReference type="InterPro" id="IPR001494">
    <property type="entry name" value="Importin-beta_N"/>
</dbReference>
<dbReference type="Pfam" id="PF18784">
    <property type="entry name" value="CRM1_repeat_2"/>
    <property type="match status" value="1"/>
</dbReference>
<dbReference type="Pfam" id="PF08389">
    <property type="entry name" value="Xpo1"/>
    <property type="match status" value="1"/>
</dbReference>
<evidence type="ECO:0000256" key="7">
    <source>
        <dbReference type="ARBA" id="ARBA00023242"/>
    </source>
</evidence>
<dbReference type="GO" id="GO:0003723">
    <property type="term" value="F:RNA binding"/>
    <property type="evidence" value="ECO:0007669"/>
    <property type="project" value="InterPro"/>
</dbReference>
<evidence type="ECO:0000256" key="5">
    <source>
        <dbReference type="ARBA" id="ARBA00022490"/>
    </source>
</evidence>
<dbReference type="Pfam" id="PF17832">
    <property type="entry name" value="Pre-PUA"/>
    <property type="match status" value="1"/>
</dbReference>
<keyword evidence="10" id="KW-1185">Reference proteome</keyword>
<dbReference type="Pfam" id="PF18777">
    <property type="entry name" value="CRM1_repeat"/>
    <property type="match status" value="1"/>
</dbReference>
<gene>
    <name evidence="9" type="ORF">NP233_g5420</name>
</gene>
<keyword evidence="4" id="KW-0813">Transport</keyword>
<dbReference type="SUPFAM" id="SSF48371">
    <property type="entry name" value="ARM repeat"/>
    <property type="match status" value="2"/>
</dbReference>
<organism evidence="9 10">
    <name type="scientific">Leucocoprinus birnbaumii</name>
    <dbReference type="NCBI Taxonomy" id="56174"/>
    <lineage>
        <taxon>Eukaryota</taxon>
        <taxon>Fungi</taxon>
        <taxon>Dikarya</taxon>
        <taxon>Basidiomycota</taxon>
        <taxon>Agaricomycotina</taxon>
        <taxon>Agaricomycetes</taxon>
        <taxon>Agaricomycetidae</taxon>
        <taxon>Agaricales</taxon>
        <taxon>Agaricineae</taxon>
        <taxon>Agaricaceae</taxon>
        <taxon>Leucocoprinus</taxon>
    </lineage>
</organism>
<dbReference type="SMART" id="SM00359">
    <property type="entry name" value="PUA"/>
    <property type="match status" value="1"/>
</dbReference>
<evidence type="ECO:0000313" key="10">
    <source>
        <dbReference type="Proteomes" id="UP001213000"/>
    </source>
</evidence>
<keyword evidence="7" id="KW-0539">Nucleus</keyword>
<dbReference type="InterPro" id="IPR016024">
    <property type="entry name" value="ARM-type_fold"/>
</dbReference>
<dbReference type="PROSITE" id="PS50890">
    <property type="entry name" value="PUA"/>
    <property type="match status" value="1"/>
</dbReference>
<keyword evidence="5" id="KW-0963">Cytoplasm</keyword>
<dbReference type="InterPro" id="IPR002478">
    <property type="entry name" value="PUA"/>
</dbReference>
<dbReference type="InterPro" id="IPR013598">
    <property type="entry name" value="Exportin-1/Importin-b-like"/>
</dbReference>
<dbReference type="InterPro" id="IPR015947">
    <property type="entry name" value="PUA-like_sf"/>
</dbReference>
<dbReference type="InterPro" id="IPR041123">
    <property type="entry name" value="CRM1_repeat"/>
</dbReference>
<evidence type="ECO:0000256" key="1">
    <source>
        <dbReference type="ARBA" id="ARBA00004123"/>
    </source>
</evidence>
<proteinExistence type="inferred from homology"/>
<dbReference type="InterPro" id="IPR011989">
    <property type="entry name" value="ARM-like"/>
</dbReference>
<dbReference type="InterPro" id="IPR004521">
    <property type="entry name" value="Uncharacterised_CHP00451"/>
</dbReference>
<dbReference type="PROSITE" id="PS50166">
    <property type="entry name" value="IMPORTIN_B_NT"/>
    <property type="match status" value="1"/>
</dbReference>
<dbReference type="EMBL" id="JANIEX010000319">
    <property type="protein sequence ID" value="KAJ3568885.1"/>
    <property type="molecule type" value="Genomic_DNA"/>
</dbReference>
<feature type="domain" description="Importin N-terminal" evidence="8">
    <location>
        <begin position="34"/>
        <end position="100"/>
    </location>
</feature>
<dbReference type="InterPro" id="IPR041366">
    <property type="entry name" value="Pre-PUA"/>
</dbReference>
<evidence type="ECO:0000313" key="9">
    <source>
        <dbReference type="EMBL" id="KAJ3568885.1"/>
    </source>
</evidence>
<evidence type="ECO:0000259" key="8">
    <source>
        <dbReference type="PROSITE" id="PS50166"/>
    </source>
</evidence>